<dbReference type="Proteomes" id="UP000426444">
    <property type="component" value="Chromosome"/>
</dbReference>
<dbReference type="AlphaFoldDB" id="A0A6I6DC94"/>
<evidence type="ECO:0000259" key="2">
    <source>
        <dbReference type="SMART" id="SM00858"/>
    </source>
</evidence>
<keyword evidence="1" id="KW-0812">Transmembrane</keyword>
<dbReference type="EMBL" id="CP046457">
    <property type="protein sequence ID" value="QGU00291.1"/>
    <property type="molecule type" value="Genomic_DNA"/>
</dbReference>
<keyword evidence="1" id="KW-0472">Membrane</keyword>
<evidence type="ECO:0000313" key="4">
    <source>
        <dbReference type="Proteomes" id="UP000426444"/>
    </source>
</evidence>
<dbReference type="InterPro" id="IPR017592">
    <property type="entry name" value="Pilus_assmbl_Flp-typ_CpaB"/>
</dbReference>
<evidence type="ECO:0000256" key="1">
    <source>
        <dbReference type="SAM" id="Phobius"/>
    </source>
</evidence>
<dbReference type="CDD" id="cd11614">
    <property type="entry name" value="SAF_CpaB_FlgA_like"/>
    <property type="match status" value="1"/>
</dbReference>
<organism evidence="3 4">
    <name type="scientific">Candidatus Syntrophocurvum alkaliphilum</name>
    <dbReference type="NCBI Taxonomy" id="2293317"/>
    <lineage>
        <taxon>Bacteria</taxon>
        <taxon>Bacillati</taxon>
        <taxon>Bacillota</taxon>
        <taxon>Clostridia</taxon>
        <taxon>Eubacteriales</taxon>
        <taxon>Syntrophomonadaceae</taxon>
        <taxon>Candidatus Syntrophocurvum</taxon>
    </lineage>
</organism>
<evidence type="ECO:0000313" key="3">
    <source>
        <dbReference type="EMBL" id="QGU00291.1"/>
    </source>
</evidence>
<dbReference type="KEGG" id="salq:SYNTR_1697"/>
<feature type="transmembrane region" description="Helical" evidence="1">
    <location>
        <begin position="7"/>
        <end position="28"/>
    </location>
</feature>
<feature type="domain" description="SAF" evidence="2">
    <location>
        <begin position="40"/>
        <end position="102"/>
    </location>
</feature>
<reference evidence="4" key="1">
    <citation type="journal article" date="2019" name="Microbiology">
        <title>Complete Genome Sequence of an Uncultured Bacterium of the Candidate Phylum Bipolaricaulota.</title>
        <authorList>
            <person name="Kadnikov V.V."/>
            <person name="Mardanov A.V."/>
            <person name="Beletsky A.V."/>
            <person name="Frank Y.A."/>
            <person name="Karnachuk O.V."/>
            <person name="Ravin N.V."/>
        </authorList>
    </citation>
    <scope>NUCLEOTIDE SEQUENCE [LARGE SCALE GENOMIC DNA]</scope>
</reference>
<dbReference type="InterPro" id="IPR031571">
    <property type="entry name" value="RcpC_dom"/>
</dbReference>
<dbReference type="RefSeq" id="WP_156204094.1">
    <property type="nucleotide sequence ID" value="NZ_CP046457.1"/>
</dbReference>
<keyword evidence="1" id="KW-1133">Transmembrane helix</keyword>
<dbReference type="SMART" id="SM00858">
    <property type="entry name" value="SAF"/>
    <property type="match status" value="1"/>
</dbReference>
<gene>
    <name evidence="3" type="ORF">SYNTR_1697</name>
</gene>
<dbReference type="Pfam" id="PF08666">
    <property type="entry name" value="SAF"/>
    <property type="match status" value="1"/>
</dbReference>
<dbReference type="OrthoDB" id="163768at2"/>
<keyword evidence="4" id="KW-1185">Reference proteome</keyword>
<dbReference type="Gene3D" id="3.90.1210.10">
    <property type="entry name" value="Antifreeze-like/N-acetylneuraminic acid synthase C-terminal domain"/>
    <property type="match status" value="1"/>
</dbReference>
<dbReference type="NCBIfam" id="TIGR03177">
    <property type="entry name" value="pilus_cpaB"/>
    <property type="match status" value="1"/>
</dbReference>
<dbReference type="Pfam" id="PF16976">
    <property type="entry name" value="RcpC"/>
    <property type="match status" value="1"/>
</dbReference>
<dbReference type="InterPro" id="IPR013974">
    <property type="entry name" value="SAF"/>
</dbReference>
<proteinExistence type="predicted"/>
<sequence>MENIKPRVWVIITVVIALITSLLIYTYLESLQAAEAVEKAEVVVASRILEEGTRINSDMLETVTVPVQYAHPEALTNTSDVVNKYAAVNLYPEQAILGRQLVSHDSREMPFRIPEDMRAITIDINTTSGVAGFIKPGYKVDIIYTVRTENDETRTVTLLDEILVLAVGEEITKVEDNMSSSNVTLAVKPDDAQLITLAENTGNLKLSLRPIEDNTQKPTTFSDVRRILNNYQ</sequence>
<accession>A0A6I6DC94</accession>
<name>A0A6I6DC94_9FIRM</name>
<protein>
    <recommendedName>
        <fullName evidence="2">SAF domain-containing protein</fullName>
    </recommendedName>
</protein>